<organism evidence="2 3">
    <name type="scientific">Exobacillus caeni</name>
    <dbReference type="NCBI Taxonomy" id="2574798"/>
    <lineage>
        <taxon>Bacteria</taxon>
        <taxon>Bacillati</taxon>
        <taxon>Bacillota</taxon>
        <taxon>Bacilli</taxon>
        <taxon>Bacillales</taxon>
        <taxon>Guptibacillaceae</taxon>
        <taxon>Exobacillus</taxon>
    </lineage>
</organism>
<gene>
    <name evidence="2" type="ORF">FCL54_06265</name>
</gene>
<reference evidence="2 3" key="1">
    <citation type="submission" date="2019-04" db="EMBL/GenBank/DDBJ databases">
        <title>Bacillus caeni sp. nov., a bacterium isolated from mangrove sediment.</title>
        <authorList>
            <person name="Huang H."/>
            <person name="Mo K."/>
            <person name="Hu Y."/>
        </authorList>
    </citation>
    <scope>NUCLEOTIDE SEQUENCE [LARGE SCALE GENOMIC DNA]</scope>
    <source>
        <strain evidence="2 3">HB172195</strain>
    </source>
</reference>
<name>A0A5R9F531_9BACL</name>
<dbReference type="AlphaFoldDB" id="A0A5R9F531"/>
<dbReference type="Pfam" id="PF06103">
    <property type="entry name" value="DUF948"/>
    <property type="match status" value="1"/>
</dbReference>
<evidence type="ECO:0000313" key="3">
    <source>
        <dbReference type="Proteomes" id="UP000308230"/>
    </source>
</evidence>
<keyword evidence="1" id="KW-0472">Membrane</keyword>
<keyword evidence="1" id="KW-0812">Transmembrane</keyword>
<dbReference type="PANTHER" id="PTHR40070:SF1">
    <property type="entry name" value="UPF0478 PROTEIN YTXG"/>
    <property type="match status" value="1"/>
</dbReference>
<dbReference type="EMBL" id="SWLG01000004">
    <property type="protein sequence ID" value="TLS38141.1"/>
    <property type="molecule type" value="Genomic_DNA"/>
</dbReference>
<accession>A0A5R9F531</accession>
<sequence>MISKAYIIQEVEHMIIVYISIGIVVAALLYLGFSAYNTFKSAKPALNELSETAAKFQKKTEAITEETNRLSKNQQQIKSDIKYKKQAVKYTVDAVKQTPEPFKELWQDIKTVPNPERINEPHAREAEETGEKLIDLWSKWKLKLSK</sequence>
<dbReference type="InterPro" id="IPR009293">
    <property type="entry name" value="UPF0478"/>
</dbReference>
<dbReference type="OrthoDB" id="2969233at2"/>
<keyword evidence="3" id="KW-1185">Reference proteome</keyword>
<keyword evidence="1" id="KW-1133">Transmembrane helix</keyword>
<comment type="caution">
    <text evidence="2">The sequence shown here is derived from an EMBL/GenBank/DDBJ whole genome shotgun (WGS) entry which is preliminary data.</text>
</comment>
<protein>
    <submittedName>
        <fullName evidence="2">DUF948 domain-containing protein</fullName>
    </submittedName>
</protein>
<dbReference type="PANTHER" id="PTHR40070">
    <property type="entry name" value="UPF0478 PROTEIN YTXG"/>
    <property type="match status" value="1"/>
</dbReference>
<proteinExistence type="predicted"/>
<feature type="transmembrane region" description="Helical" evidence="1">
    <location>
        <begin position="15"/>
        <end position="33"/>
    </location>
</feature>
<evidence type="ECO:0000256" key="1">
    <source>
        <dbReference type="SAM" id="Phobius"/>
    </source>
</evidence>
<dbReference type="Proteomes" id="UP000308230">
    <property type="component" value="Unassembled WGS sequence"/>
</dbReference>
<evidence type="ECO:0000313" key="2">
    <source>
        <dbReference type="EMBL" id="TLS38141.1"/>
    </source>
</evidence>